<dbReference type="InterPro" id="IPR009351">
    <property type="entry name" value="AlkZ-like"/>
</dbReference>
<keyword evidence="1" id="KW-0238">DNA-binding</keyword>
<gene>
    <name evidence="1" type="ORF">OG814_19155</name>
</gene>
<evidence type="ECO:0000313" key="1">
    <source>
        <dbReference type="EMBL" id="WTR71246.1"/>
    </source>
</evidence>
<keyword evidence="2" id="KW-1185">Reference proteome</keyword>
<reference evidence="1 2" key="1">
    <citation type="submission" date="2022-10" db="EMBL/GenBank/DDBJ databases">
        <title>The complete genomes of actinobacterial strains from the NBC collection.</title>
        <authorList>
            <person name="Joergensen T.S."/>
            <person name="Alvarez Arevalo M."/>
            <person name="Sterndorff E.B."/>
            <person name="Faurdal D."/>
            <person name="Vuksanovic O."/>
            <person name="Mourched A.-S."/>
            <person name="Charusanti P."/>
            <person name="Shaw S."/>
            <person name="Blin K."/>
            <person name="Weber T."/>
        </authorList>
    </citation>
    <scope>NUCLEOTIDE SEQUENCE [LARGE SCALE GENOMIC DNA]</scope>
    <source>
        <strain evidence="1 2">NBC_00123</strain>
    </source>
</reference>
<dbReference type="GO" id="GO:0003677">
    <property type="term" value="F:DNA binding"/>
    <property type="evidence" value="ECO:0007669"/>
    <property type="project" value="UniProtKB-KW"/>
</dbReference>
<dbReference type="EMBL" id="CP108188">
    <property type="protein sequence ID" value="WTR71246.1"/>
    <property type="molecule type" value="Genomic_DNA"/>
</dbReference>
<dbReference type="Proteomes" id="UP001622594">
    <property type="component" value="Chromosome"/>
</dbReference>
<dbReference type="Pfam" id="PF06224">
    <property type="entry name" value="AlkZ-like"/>
    <property type="match status" value="1"/>
</dbReference>
<dbReference type="PANTHER" id="PTHR38479:SF2">
    <property type="entry name" value="WINGED HELIX DNA-BINDING DOMAIN-CONTAINING PROTEIN"/>
    <property type="match status" value="1"/>
</dbReference>
<dbReference type="PANTHER" id="PTHR38479">
    <property type="entry name" value="LMO0824 PROTEIN"/>
    <property type="match status" value="1"/>
</dbReference>
<protein>
    <submittedName>
        <fullName evidence="1">Winged helix DNA-binding domain-containing protein</fullName>
    </submittedName>
</protein>
<accession>A0ABZ1LCB4</accession>
<proteinExistence type="predicted"/>
<dbReference type="RefSeq" id="WP_406335059.1">
    <property type="nucleotide sequence ID" value="NZ_CP108188.1"/>
</dbReference>
<sequence length="407" mass="43031">MAETRAIGAAERRARLGVRHLLAGGARAGSAEEVVDGLVALHGTDPASVFLAVGARLSGAPGGLGPVGDVERALYEDRSLVRMHGMRHTVFVLPSGLAAAVQASTTDPAAVRERGTLLKHLAAGSPLDATWLAETERLVLAELAVRGEATGTELGDAVPALRSTYVYGKGTRQEGVQSVASRVLRVLGMEGRIVRGRPQGSWTSSRFRWAPAVPHPALDPAEARAELIRRWLGACGPATEADLKWWTGWKVTEVRGALAAVGAVPVGLDEGTGFVLPDDLEPVPPEGAGPEPWAALLPALDPTPMGWQGRDWYLDPEHRAALFDRSGNIGPTVWWNGRIVGGWAQRPDGEIVHRLLTNVGAEAVRAIGVEAERLAGWVGVVRVTPRFRTPLERELGAGQPPGGTAAQ</sequence>
<organism evidence="1 2">
    <name type="scientific">Streptomyces zaomyceticus</name>
    <dbReference type="NCBI Taxonomy" id="68286"/>
    <lineage>
        <taxon>Bacteria</taxon>
        <taxon>Bacillati</taxon>
        <taxon>Actinomycetota</taxon>
        <taxon>Actinomycetes</taxon>
        <taxon>Kitasatosporales</taxon>
        <taxon>Streptomycetaceae</taxon>
        <taxon>Streptomyces</taxon>
    </lineage>
</organism>
<name>A0ABZ1LCB4_9ACTN</name>
<evidence type="ECO:0000313" key="2">
    <source>
        <dbReference type="Proteomes" id="UP001622594"/>
    </source>
</evidence>